<name>A0ABR4MG27_9PEZI</name>
<evidence type="ECO:0000256" key="9">
    <source>
        <dbReference type="ARBA" id="ARBA00023224"/>
    </source>
</evidence>
<evidence type="ECO:0000256" key="7">
    <source>
        <dbReference type="ARBA" id="ARBA00023136"/>
    </source>
</evidence>
<feature type="compositionally biased region" description="Low complexity" evidence="10">
    <location>
        <begin position="426"/>
        <end position="441"/>
    </location>
</feature>
<feature type="transmembrane region" description="Helical" evidence="11">
    <location>
        <begin position="35"/>
        <end position="58"/>
    </location>
</feature>
<feature type="region of interest" description="Disordered" evidence="10">
    <location>
        <begin position="402"/>
        <end position="477"/>
    </location>
</feature>
<evidence type="ECO:0000256" key="2">
    <source>
        <dbReference type="ARBA" id="ARBA00011085"/>
    </source>
</evidence>
<dbReference type="GeneID" id="98118963"/>
<dbReference type="RefSeq" id="XP_070858410.1">
    <property type="nucleotide sequence ID" value="XM_071003299.1"/>
</dbReference>
<evidence type="ECO:0000256" key="4">
    <source>
        <dbReference type="ARBA" id="ARBA00022692"/>
    </source>
</evidence>
<evidence type="ECO:0000313" key="12">
    <source>
        <dbReference type="EMBL" id="KAL2887230.1"/>
    </source>
</evidence>
<feature type="transmembrane region" description="Helical" evidence="11">
    <location>
        <begin position="108"/>
        <end position="129"/>
    </location>
</feature>
<dbReference type="CDD" id="cd14966">
    <property type="entry name" value="7tmD_STE3"/>
    <property type="match status" value="1"/>
</dbReference>
<feature type="compositionally biased region" description="Polar residues" evidence="10">
    <location>
        <begin position="408"/>
        <end position="425"/>
    </location>
</feature>
<feature type="transmembrane region" description="Helical" evidence="11">
    <location>
        <begin position="248"/>
        <end position="267"/>
    </location>
</feature>
<sequence length="516" mass="57748">MPPPNIIDLSYFSIGPGGVMVPISPSTEAYPPGHIANLVCRVVFGIVALLMCLVPLRLLYRNGEFAATVLVISVLITIVFFLADALIWSSLDTSTWWNGVGYCDIHVYLLLCAQTTVVASIFAIMRNLAVNINMMRAGPMTKRERKRKNMIQALIIFPVPLLQLAWIYPISSQRYGIVPLSGCVNRVYSSWPVLFLILPQVIFPCLTAVYAVLIYVRFRDLRSSMGNVLSASSNPLVRSRSNRARQQLYFMSLTIIVPYLPVIMYFVSRNIRVFTPFLAFDFHKIHTGVPGMPWNTVVYIAGEWNTFILTNSTWIYPICAIPIFLFFGLTRDAINNYRRILVRCGMSRFWPWLLEEYTPGRVQQPSWARSILSSRANKKAQTDEHGRHSGLRVNVLIESKKIEKQHARQPSDSSNASDLTGSNADSLSSHLLLPHSGGSLPLPAPAMTTPVSSSRMWDGNGDTYHDSSYEAGSSSPDLDEKLASIQQVHKWAGSGYGENVKIETNIAQSLEVVKKR</sequence>
<feature type="transmembrane region" description="Helical" evidence="11">
    <location>
        <begin position="191"/>
        <end position="216"/>
    </location>
</feature>
<evidence type="ECO:0000313" key="13">
    <source>
        <dbReference type="Proteomes" id="UP001610728"/>
    </source>
</evidence>
<feature type="transmembrane region" description="Helical" evidence="11">
    <location>
        <begin position="314"/>
        <end position="334"/>
    </location>
</feature>
<evidence type="ECO:0000256" key="1">
    <source>
        <dbReference type="ARBA" id="ARBA00004141"/>
    </source>
</evidence>
<evidence type="ECO:0000256" key="10">
    <source>
        <dbReference type="SAM" id="MobiDB-lite"/>
    </source>
</evidence>
<comment type="caution">
    <text evidence="12">The sequence shown here is derived from an EMBL/GenBank/DDBJ whole genome shotgun (WGS) entry which is preliminary data.</text>
</comment>
<keyword evidence="9" id="KW-0807">Transducer</keyword>
<dbReference type="Pfam" id="PF02076">
    <property type="entry name" value="STE3"/>
    <property type="match status" value="1"/>
</dbReference>
<comment type="similarity">
    <text evidence="2">Belongs to the G-protein coupled receptor 4 family.</text>
</comment>
<keyword evidence="6" id="KW-0297">G-protein coupled receptor</keyword>
<evidence type="ECO:0000256" key="8">
    <source>
        <dbReference type="ARBA" id="ARBA00023170"/>
    </source>
</evidence>
<dbReference type="PANTHER" id="PTHR28097">
    <property type="entry name" value="PHEROMONE A FACTOR RECEPTOR"/>
    <property type="match status" value="1"/>
</dbReference>
<proteinExistence type="inferred from homology"/>
<keyword evidence="5 11" id="KW-1133">Transmembrane helix</keyword>
<evidence type="ECO:0000256" key="3">
    <source>
        <dbReference type="ARBA" id="ARBA00022507"/>
    </source>
</evidence>
<keyword evidence="3" id="KW-0589">Pheromone response</keyword>
<organism evidence="12 13">
    <name type="scientific">Ceratocystis lukuohia</name>
    <dbReference type="NCBI Taxonomy" id="2019550"/>
    <lineage>
        <taxon>Eukaryota</taxon>
        <taxon>Fungi</taxon>
        <taxon>Dikarya</taxon>
        <taxon>Ascomycota</taxon>
        <taxon>Pezizomycotina</taxon>
        <taxon>Sordariomycetes</taxon>
        <taxon>Hypocreomycetidae</taxon>
        <taxon>Microascales</taxon>
        <taxon>Ceratocystidaceae</taxon>
        <taxon>Ceratocystis</taxon>
    </lineage>
</organism>
<comment type="subcellular location">
    <subcellularLocation>
        <location evidence="1">Membrane</location>
        <topology evidence="1">Multi-pass membrane protein</topology>
    </subcellularLocation>
</comment>
<evidence type="ECO:0000256" key="6">
    <source>
        <dbReference type="ARBA" id="ARBA00023040"/>
    </source>
</evidence>
<keyword evidence="7 11" id="KW-0472">Membrane</keyword>
<dbReference type="EMBL" id="JABSNW010000005">
    <property type="protein sequence ID" value="KAL2887230.1"/>
    <property type="molecule type" value="Genomic_DNA"/>
</dbReference>
<feature type="transmembrane region" description="Helical" evidence="11">
    <location>
        <begin position="65"/>
        <end position="88"/>
    </location>
</feature>
<dbReference type="InterPro" id="IPR001499">
    <property type="entry name" value="GPCR_STE3"/>
</dbReference>
<protein>
    <submittedName>
        <fullName evidence="12">Pheromone receptor 1</fullName>
    </submittedName>
</protein>
<dbReference type="Proteomes" id="UP001610728">
    <property type="component" value="Unassembled WGS sequence"/>
</dbReference>
<gene>
    <name evidence="12" type="ORF">HOO65_050351</name>
</gene>
<keyword evidence="13" id="KW-1185">Reference proteome</keyword>
<keyword evidence="4 11" id="KW-0812">Transmembrane</keyword>
<dbReference type="PANTHER" id="PTHR28097:SF1">
    <property type="entry name" value="PHEROMONE A FACTOR RECEPTOR"/>
    <property type="match status" value="1"/>
</dbReference>
<feature type="transmembrane region" description="Helical" evidence="11">
    <location>
        <begin position="150"/>
        <end position="171"/>
    </location>
</feature>
<accession>A0ABR4MG27</accession>
<evidence type="ECO:0000256" key="5">
    <source>
        <dbReference type="ARBA" id="ARBA00022989"/>
    </source>
</evidence>
<reference evidence="12 13" key="1">
    <citation type="submission" date="2020-05" db="EMBL/GenBank/DDBJ databases">
        <title>Ceratocystis lukuohia genome.</title>
        <authorList>
            <person name="Harrington T.C."/>
            <person name="Kim K."/>
            <person name="Mayers C.G."/>
        </authorList>
    </citation>
    <scope>NUCLEOTIDE SEQUENCE [LARGE SCALE GENOMIC DNA]</scope>
    <source>
        <strain evidence="12 13">C4212</strain>
    </source>
</reference>
<keyword evidence="8 12" id="KW-0675">Receptor</keyword>
<evidence type="ECO:0000256" key="11">
    <source>
        <dbReference type="SAM" id="Phobius"/>
    </source>
</evidence>